<evidence type="ECO:0000256" key="1">
    <source>
        <dbReference type="SAM" id="MobiDB-lite"/>
    </source>
</evidence>
<sequence length="288" mass="31778">MARYAPEWMDSVRRPRPLAHIRSPESINRSRQRRDREASRERDRDISREVRRVDRQRDRDRDRGGGLVATTDVRMVNDIIDDYPERPVHINFNYGPVSIHPDCTCPNPFAHTCAVPISSLSSNSNSSTAPGPPSNIGATRRNTITYPANPYTPAPPTPASRRGGPPSSSSGPAPHPPGGQPPFPRSILRAPRPPRSPSPGPPPPGRVGRAPVIIPSPESSDLDERRAARPRPPRRPRTASMSRPPPPPMMPPAGMGMPVVAICEGCLRRRELVVAGYCVDWIMCWGRR</sequence>
<proteinExistence type="predicted"/>
<comment type="caution">
    <text evidence="2">The sequence shown here is derived from an EMBL/GenBank/DDBJ whole genome shotgun (WGS) entry which is preliminary data.</text>
</comment>
<keyword evidence="3" id="KW-1185">Reference proteome</keyword>
<dbReference type="GeneID" id="87839153"/>
<gene>
    <name evidence="2" type="ORF">B0H64DRAFT_372078</name>
</gene>
<protein>
    <submittedName>
        <fullName evidence="2">Uncharacterized protein</fullName>
    </submittedName>
</protein>
<feature type="compositionally biased region" description="Basic residues" evidence="1">
    <location>
        <begin position="228"/>
        <end position="237"/>
    </location>
</feature>
<dbReference type="AlphaFoldDB" id="A0AAE0LTW0"/>
<feature type="compositionally biased region" description="Pro residues" evidence="1">
    <location>
        <begin position="191"/>
        <end position="205"/>
    </location>
</feature>
<reference evidence="2" key="1">
    <citation type="journal article" date="2023" name="Mol. Phylogenet. Evol.">
        <title>Genome-scale phylogeny and comparative genomics of the fungal order Sordariales.</title>
        <authorList>
            <person name="Hensen N."/>
            <person name="Bonometti L."/>
            <person name="Westerberg I."/>
            <person name="Brannstrom I.O."/>
            <person name="Guillou S."/>
            <person name="Cros-Aarteil S."/>
            <person name="Calhoun S."/>
            <person name="Haridas S."/>
            <person name="Kuo A."/>
            <person name="Mondo S."/>
            <person name="Pangilinan J."/>
            <person name="Riley R."/>
            <person name="LaButti K."/>
            <person name="Andreopoulos B."/>
            <person name="Lipzen A."/>
            <person name="Chen C."/>
            <person name="Yan M."/>
            <person name="Daum C."/>
            <person name="Ng V."/>
            <person name="Clum A."/>
            <person name="Steindorff A."/>
            <person name="Ohm R.A."/>
            <person name="Martin F."/>
            <person name="Silar P."/>
            <person name="Natvig D.O."/>
            <person name="Lalanne C."/>
            <person name="Gautier V."/>
            <person name="Ament-Velasquez S.L."/>
            <person name="Kruys A."/>
            <person name="Hutchinson M.I."/>
            <person name="Powell A.J."/>
            <person name="Barry K."/>
            <person name="Miller A.N."/>
            <person name="Grigoriev I.V."/>
            <person name="Debuchy R."/>
            <person name="Gladieux P."/>
            <person name="Hiltunen Thoren M."/>
            <person name="Johannesson H."/>
        </authorList>
    </citation>
    <scope>NUCLEOTIDE SEQUENCE</scope>
    <source>
        <strain evidence="2">CBS 168.71</strain>
    </source>
</reference>
<dbReference type="EMBL" id="JAUEPN010000003">
    <property type="protein sequence ID" value="KAK3296629.1"/>
    <property type="molecule type" value="Genomic_DNA"/>
</dbReference>
<feature type="compositionally biased region" description="Basic and acidic residues" evidence="1">
    <location>
        <begin position="34"/>
        <end position="64"/>
    </location>
</feature>
<feature type="compositionally biased region" description="Polar residues" evidence="1">
    <location>
        <begin position="136"/>
        <end position="146"/>
    </location>
</feature>
<feature type="compositionally biased region" description="Pro residues" evidence="1">
    <location>
        <begin position="173"/>
        <end position="184"/>
    </location>
</feature>
<feature type="region of interest" description="Disordered" evidence="1">
    <location>
        <begin position="120"/>
        <end position="252"/>
    </location>
</feature>
<reference evidence="2" key="2">
    <citation type="submission" date="2023-06" db="EMBL/GenBank/DDBJ databases">
        <authorList>
            <consortium name="Lawrence Berkeley National Laboratory"/>
            <person name="Haridas S."/>
            <person name="Hensen N."/>
            <person name="Bonometti L."/>
            <person name="Westerberg I."/>
            <person name="Brannstrom I.O."/>
            <person name="Guillou S."/>
            <person name="Cros-Aarteil S."/>
            <person name="Calhoun S."/>
            <person name="Kuo A."/>
            <person name="Mondo S."/>
            <person name="Pangilinan J."/>
            <person name="Riley R."/>
            <person name="Labutti K."/>
            <person name="Andreopoulos B."/>
            <person name="Lipzen A."/>
            <person name="Chen C."/>
            <person name="Yanf M."/>
            <person name="Daum C."/>
            <person name="Ng V."/>
            <person name="Clum A."/>
            <person name="Steindorff A."/>
            <person name="Ohm R."/>
            <person name="Martin F."/>
            <person name="Silar P."/>
            <person name="Natvig D."/>
            <person name="Lalanne C."/>
            <person name="Gautier V."/>
            <person name="Ament-Velasquez S.L."/>
            <person name="Kruys A."/>
            <person name="Hutchinson M.I."/>
            <person name="Powell A.J."/>
            <person name="Barry K."/>
            <person name="Miller A.N."/>
            <person name="Grigoriev I.V."/>
            <person name="Debuchy R."/>
            <person name="Gladieux P."/>
            <person name="Thoren M.H."/>
            <person name="Johannesson H."/>
        </authorList>
    </citation>
    <scope>NUCLEOTIDE SEQUENCE</scope>
    <source>
        <strain evidence="2">CBS 168.71</strain>
    </source>
</reference>
<feature type="compositionally biased region" description="Low complexity" evidence="1">
    <location>
        <begin position="159"/>
        <end position="172"/>
    </location>
</feature>
<evidence type="ECO:0000313" key="2">
    <source>
        <dbReference type="EMBL" id="KAK3296629.1"/>
    </source>
</evidence>
<accession>A0AAE0LTW0</accession>
<organism evidence="2 3">
    <name type="scientific">Chaetomium fimeti</name>
    <dbReference type="NCBI Taxonomy" id="1854472"/>
    <lineage>
        <taxon>Eukaryota</taxon>
        <taxon>Fungi</taxon>
        <taxon>Dikarya</taxon>
        <taxon>Ascomycota</taxon>
        <taxon>Pezizomycotina</taxon>
        <taxon>Sordariomycetes</taxon>
        <taxon>Sordariomycetidae</taxon>
        <taxon>Sordariales</taxon>
        <taxon>Chaetomiaceae</taxon>
        <taxon>Chaetomium</taxon>
    </lineage>
</organism>
<dbReference type="RefSeq" id="XP_062660143.1">
    <property type="nucleotide sequence ID" value="XM_062802205.1"/>
</dbReference>
<evidence type="ECO:0000313" key="3">
    <source>
        <dbReference type="Proteomes" id="UP001278766"/>
    </source>
</evidence>
<name>A0AAE0LTW0_9PEZI</name>
<feature type="compositionally biased region" description="Low complexity" evidence="1">
    <location>
        <begin position="120"/>
        <end position="129"/>
    </location>
</feature>
<dbReference type="Proteomes" id="UP001278766">
    <property type="component" value="Unassembled WGS sequence"/>
</dbReference>
<feature type="region of interest" description="Disordered" evidence="1">
    <location>
        <begin position="1"/>
        <end position="66"/>
    </location>
</feature>